<name>F0SJY3_RUBBR</name>
<keyword evidence="1" id="KW-1133">Transmembrane helix</keyword>
<reference evidence="4" key="1">
    <citation type="submission" date="2011-02" db="EMBL/GenBank/DDBJ databases">
        <title>The complete genome of Planctomyces brasiliensis DSM 5305.</title>
        <authorList>
            <person name="Lucas S."/>
            <person name="Copeland A."/>
            <person name="Lapidus A."/>
            <person name="Bruce D."/>
            <person name="Goodwin L."/>
            <person name="Pitluck S."/>
            <person name="Kyrpides N."/>
            <person name="Mavromatis K."/>
            <person name="Pagani I."/>
            <person name="Ivanova N."/>
            <person name="Ovchinnikova G."/>
            <person name="Lu M."/>
            <person name="Detter J.C."/>
            <person name="Han C."/>
            <person name="Land M."/>
            <person name="Hauser L."/>
            <person name="Markowitz V."/>
            <person name="Cheng J.-F."/>
            <person name="Hugenholtz P."/>
            <person name="Woyke T."/>
            <person name="Wu D."/>
            <person name="Tindall B."/>
            <person name="Pomrenke H.G."/>
            <person name="Brambilla E."/>
            <person name="Klenk H.-P."/>
            <person name="Eisen J.A."/>
        </authorList>
    </citation>
    <scope>NUCLEOTIDE SEQUENCE [LARGE SCALE GENOMIC DNA]</scope>
    <source>
        <strain evidence="4">ATCC 49424 / DSM 5305 / JCM 21570 / NBRC 103401 / IFAM 1448</strain>
    </source>
</reference>
<accession>F0SJY3</accession>
<gene>
    <name evidence="3" type="ordered locus">Plabr_1052</name>
</gene>
<evidence type="ECO:0000313" key="3">
    <source>
        <dbReference type="EMBL" id="ADY58672.1"/>
    </source>
</evidence>
<dbReference type="GO" id="GO:0004497">
    <property type="term" value="F:monooxygenase activity"/>
    <property type="evidence" value="ECO:0007669"/>
    <property type="project" value="UniProtKB-KW"/>
</dbReference>
<feature type="domain" description="ABM" evidence="2">
    <location>
        <begin position="15"/>
        <end position="88"/>
    </location>
</feature>
<dbReference type="RefSeq" id="WP_013627405.1">
    <property type="nucleotide sequence ID" value="NC_015174.1"/>
</dbReference>
<protein>
    <submittedName>
        <fullName evidence="3">Antibiotic biosynthesis monooxygenase</fullName>
    </submittedName>
</protein>
<dbReference type="Gene3D" id="3.30.70.100">
    <property type="match status" value="1"/>
</dbReference>
<dbReference type="PANTHER" id="PTHR40057:SF1">
    <property type="entry name" value="SLR1162 PROTEIN"/>
    <property type="match status" value="1"/>
</dbReference>
<evidence type="ECO:0000256" key="1">
    <source>
        <dbReference type="SAM" id="Phobius"/>
    </source>
</evidence>
<keyword evidence="1" id="KW-0812">Transmembrane</keyword>
<dbReference type="InterPro" id="IPR011008">
    <property type="entry name" value="Dimeric_a/b-barrel"/>
</dbReference>
<dbReference type="InterPro" id="IPR038762">
    <property type="entry name" value="ABM_predict"/>
</dbReference>
<proteinExistence type="predicted"/>
<evidence type="ECO:0000259" key="2">
    <source>
        <dbReference type="Pfam" id="PF03992"/>
    </source>
</evidence>
<sequence length="195" mass="22421">MHQAKTPPPQAIHWAIVLTAREGKVAEFEDCLVRFVQQSFADPGVTGVHLIRPAEGADSREFLLHRSFASREHSRRFYESEMFLRYQQEMEPLLEKDAVIRPLHGLEAFFRSGSTPPPRWKMAIVTWLAVFPAVAILSRLIAPMLKGWHPVAITAVVVSVVVVLLTWIVMPLLTRMLRFWLHKKPQEVYLKVPEH</sequence>
<keyword evidence="4" id="KW-1185">Reference proteome</keyword>
<dbReference type="AlphaFoldDB" id="F0SJY3"/>
<feature type="transmembrane region" description="Helical" evidence="1">
    <location>
        <begin position="120"/>
        <end position="142"/>
    </location>
</feature>
<organism evidence="3 4">
    <name type="scientific">Rubinisphaera brasiliensis (strain ATCC 49424 / DSM 5305 / JCM 21570 / IAM 15109 / NBRC 103401 / IFAM 1448)</name>
    <name type="common">Planctomyces brasiliensis</name>
    <dbReference type="NCBI Taxonomy" id="756272"/>
    <lineage>
        <taxon>Bacteria</taxon>
        <taxon>Pseudomonadati</taxon>
        <taxon>Planctomycetota</taxon>
        <taxon>Planctomycetia</taxon>
        <taxon>Planctomycetales</taxon>
        <taxon>Planctomycetaceae</taxon>
        <taxon>Rubinisphaera</taxon>
    </lineage>
</organism>
<dbReference type="eggNOG" id="COG3224">
    <property type="taxonomic scope" value="Bacteria"/>
</dbReference>
<keyword evidence="3" id="KW-0560">Oxidoreductase</keyword>
<dbReference type="SUPFAM" id="SSF54909">
    <property type="entry name" value="Dimeric alpha+beta barrel"/>
    <property type="match status" value="1"/>
</dbReference>
<feature type="transmembrane region" description="Helical" evidence="1">
    <location>
        <begin position="148"/>
        <end position="173"/>
    </location>
</feature>
<dbReference type="InterPro" id="IPR007138">
    <property type="entry name" value="ABM_dom"/>
</dbReference>
<dbReference type="PANTHER" id="PTHR40057">
    <property type="entry name" value="SLR1162 PROTEIN"/>
    <property type="match status" value="1"/>
</dbReference>
<dbReference type="Pfam" id="PF03992">
    <property type="entry name" value="ABM"/>
    <property type="match status" value="1"/>
</dbReference>
<dbReference type="Proteomes" id="UP000006860">
    <property type="component" value="Chromosome"/>
</dbReference>
<keyword evidence="3" id="KW-0503">Monooxygenase</keyword>
<evidence type="ECO:0000313" key="4">
    <source>
        <dbReference type="Proteomes" id="UP000006860"/>
    </source>
</evidence>
<dbReference type="HOGENOM" id="CLU_075307_2_0_0"/>
<dbReference type="KEGG" id="pbs:Plabr_1052"/>
<dbReference type="STRING" id="756272.Plabr_1052"/>
<dbReference type="EMBL" id="CP002546">
    <property type="protein sequence ID" value="ADY58672.1"/>
    <property type="molecule type" value="Genomic_DNA"/>
</dbReference>
<keyword evidence="1" id="KW-0472">Membrane</keyword>